<gene>
    <name evidence="3" type="ORF">HDU87_000361</name>
</gene>
<proteinExistence type="predicted"/>
<keyword evidence="2" id="KW-0812">Transmembrane</keyword>
<dbReference type="AlphaFoldDB" id="A0AAD5TNV0"/>
<feature type="compositionally biased region" description="Gly residues" evidence="1">
    <location>
        <begin position="327"/>
        <end position="337"/>
    </location>
</feature>
<keyword evidence="4" id="KW-1185">Reference proteome</keyword>
<feature type="compositionally biased region" description="Basic and acidic residues" evidence="1">
    <location>
        <begin position="139"/>
        <end position="154"/>
    </location>
</feature>
<evidence type="ECO:0000313" key="4">
    <source>
        <dbReference type="Proteomes" id="UP001212152"/>
    </source>
</evidence>
<feature type="transmembrane region" description="Helical" evidence="2">
    <location>
        <begin position="39"/>
        <end position="58"/>
    </location>
</feature>
<feature type="region of interest" description="Disordered" evidence="1">
    <location>
        <begin position="317"/>
        <end position="346"/>
    </location>
</feature>
<name>A0AAD5TNV0_9FUNG</name>
<protein>
    <submittedName>
        <fullName evidence="3">Uncharacterized protein</fullName>
    </submittedName>
</protein>
<evidence type="ECO:0000313" key="3">
    <source>
        <dbReference type="EMBL" id="KAJ3182021.1"/>
    </source>
</evidence>
<keyword evidence="2" id="KW-0472">Membrane</keyword>
<feature type="region of interest" description="Disordered" evidence="1">
    <location>
        <begin position="139"/>
        <end position="178"/>
    </location>
</feature>
<keyword evidence="2" id="KW-1133">Transmembrane helix</keyword>
<evidence type="ECO:0000256" key="2">
    <source>
        <dbReference type="SAM" id="Phobius"/>
    </source>
</evidence>
<evidence type="ECO:0000256" key="1">
    <source>
        <dbReference type="SAM" id="MobiDB-lite"/>
    </source>
</evidence>
<accession>A0AAD5TNV0</accession>
<sequence>MAAPPPASLPPSAPPPLPLPLRPLHALSDRLVSFSPRTLRFGLAILLYTLSLVLLGFLERRALVLAPEAKLPSARKTYSSQDLNAFYDAIGPAGRRWYAAYLVLEIPSLAVWTLFAALIISAFTTRLVFAENELEEALKGGKAKKETKREDGAHRAAAVGAATTAAGAGPPPAVQEPLPLAPRPSLPPPETRLLHATLLNTVPVIFAALQVIETFLLLSALSVHAHSTTTSTAAAAASSSTFLPAAHHASHAKWLVARLGTTLTLATVISGWARVLATRARLGLPLWPERKADDPRYLPPQMPKGARLVPRGLTPASMIGEETWKKGGAGDGGGAGQGRANNKKKR</sequence>
<comment type="caution">
    <text evidence="3">The sequence shown here is derived from an EMBL/GenBank/DDBJ whole genome shotgun (WGS) entry which is preliminary data.</text>
</comment>
<reference evidence="3" key="1">
    <citation type="submission" date="2020-05" db="EMBL/GenBank/DDBJ databases">
        <title>Phylogenomic resolution of chytrid fungi.</title>
        <authorList>
            <person name="Stajich J.E."/>
            <person name="Amses K."/>
            <person name="Simmons R."/>
            <person name="Seto K."/>
            <person name="Myers J."/>
            <person name="Bonds A."/>
            <person name="Quandt C.A."/>
            <person name="Barry K."/>
            <person name="Liu P."/>
            <person name="Grigoriev I."/>
            <person name="Longcore J.E."/>
            <person name="James T.Y."/>
        </authorList>
    </citation>
    <scope>NUCLEOTIDE SEQUENCE</scope>
    <source>
        <strain evidence="3">JEL0379</strain>
    </source>
</reference>
<feature type="compositionally biased region" description="Low complexity" evidence="1">
    <location>
        <begin position="156"/>
        <end position="168"/>
    </location>
</feature>
<organism evidence="3 4">
    <name type="scientific">Geranomyces variabilis</name>
    <dbReference type="NCBI Taxonomy" id="109894"/>
    <lineage>
        <taxon>Eukaryota</taxon>
        <taxon>Fungi</taxon>
        <taxon>Fungi incertae sedis</taxon>
        <taxon>Chytridiomycota</taxon>
        <taxon>Chytridiomycota incertae sedis</taxon>
        <taxon>Chytridiomycetes</taxon>
        <taxon>Spizellomycetales</taxon>
        <taxon>Powellomycetaceae</taxon>
        <taxon>Geranomyces</taxon>
    </lineage>
</organism>
<dbReference type="EMBL" id="JADGJQ010000010">
    <property type="protein sequence ID" value="KAJ3182021.1"/>
    <property type="molecule type" value="Genomic_DNA"/>
</dbReference>
<dbReference type="Proteomes" id="UP001212152">
    <property type="component" value="Unassembled WGS sequence"/>
</dbReference>
<feature type="compositionally biased region" description="Pro residues" evidence="1">
    <location>
        <begin position="169"/>
        <end position="178"/>
    </location>
</feature>